<gene>
    <name evidence="4" type="ORF">CYMTET_12619</name>
</gene>
<evidence type="ECO:0000259" key="3">
    <source>
        <dbReference type="Pfam" id="PF18289"/>
    </source>
</evidence>
<dbReference type="GO" id="GO:0005815">
    <property type="term" value="C:microtubule organizing center"/>
    <property type="evidence" value="ECO:0007669"/>
    <property type="project" value="TreeGrafter"/>
</dbReference>
<feature type="domain" description="CCDC81 HU" evidence="2">
    <location>
        <begin position="23"/>
        <end position="87"/>
    </location>
</feature>
<accession>A0AAE0GLB5</accession>
<dbReference type="AlphaFoldDB" id="A0AAE0GLB5"/>
<dbReference type="InterPro" id="IPR028034">
    <property type="entry name" value="HU-CCDC81"/>
</dbReference>
<feature type="non-terminal residue" evidence="4">
    <location>
        <position position="511"/>
    </location>
</feature>
<evidence type="ECO:0000259" key="2">
    <source>
        <dbReference type="Pfam" id="PF14908"/>
    </source>
</evidence>
<dbReference type="InterPro" id="IPR040673">
    <property type="entry name" value="CCDC81_HU_dom_2"/>
</dbReference>
<comment type="caution">
    <text evidence="4">The sequence shown here is derived from an EMBL/GenBank/DDBJ whole genome shotgun (WGS) entry which is preliminary data.</text>
</comment>
<sequence length="511" mass="56492">MVDYVGASQLIKEVAATVFARDNEVNSETIRVVWENVCRFITVSLKAGKGVSLPGVGVFRISHRLHASCVYPSESLLPTFKAHERFDSDTKKLEKGLSTGRSPVVPLNYEWIAGALGIKHILCKRIVRELMARIAKHMAAGRSLWIEFTGLGRMKRSQRSRTIEFSFDSDLLWPPVEMLDEDVQQSRHLPPGRSGFMPDSGGPATDEQWGGVASPRVLQREGPSPPHRRSSKMRSMDQAFVPHNAGGLPSPVKQQKVPALDAASTGRVPRGIARCWDLCLRSDKVQFGWLPRILVERFIRKNCANLLKGIGAGQMLDVLERHTHGKMREFVCYQALLNEFLDLAMTLGLTGQDDDVAPLHAAGRPTDRDHFEQDEEEDYDVCRSEEVGGQGFPRGGHQKMSGQQRYGTKTKPRRLEVDAPDEEENGSLDAQLYGQEDNFDDDGYDHGSYPFVTGCAGGNRTSLVGSGCIVAEVAEGPVPNYRTTEPEGGLRWERDHTHGVVASMPGVGLHA</sequence>
<dbReference type="Proteomes" id="UP001190700">
    <property type="component" value="Unassembled WGS sequence"/>
</dbReference>
<evidence type="ECO:0000256" key="1">
    <source>
        <dbReference type="SAM" id="MobiDB-lite"/>
    </source>
</evidence>
<protein>
    <recommendedName>
        <fullName evidence="6">CCDC81 HU domain-containing protein</fullName>
    </recommendedName>
</protein>
<feature type="region of interest" description="Disordered" evidence="1">
    <location>
        <begin position="385"/>
        <end position="445"/>
    </location>
</feature>
<reference evidence="4 5" key="1">
    <citation type="journal article" date="2015" name="Genome Biol. Evol.">
        <title>Comparative Genomics of a Bacterivorous Green Alga Reveals Evolutionary Causalities and Consequences of Phago-Mixotrophic Mode of Nutrition.</title>
        <authorList>
            <person name="Burns J.A."/>
            <person name="Paasch A."/>
            <person name="Narechania A."/>
            <person name="Kim E."/>
        </authorList>
    </citation>
    <scope>NUCLEOTIDE SEQUENCE [LARGE SCALE GENOMIC DNA]</scope>
    <source>
        <strain evidence="4 5">PLY_AMNH</strain>
    </source>
</reference>
<proteinExistence type="predicted"/>
<dbReference type="PANTHER" id="PTHR14362">
    <property type="entry name" value="COILED-COIL DOMAIN-CONTAINING PROTEIN 81"/>
    <property type="match status" value="1"/>
</dbReference>
<name>A0AAE0GLB5_9CHLO</name>
<keyword evidence="5" id="KW-1185">Reference proteome</keyword>
<feature type="domain" description="CCDC81 HU" evidence="3">
    <location>
        <begin position="103"/>
        <end position="172"/>
    </location>
</feature>
<evidence type="ECO:0000313" key="5">
    <source>
        <dbReference type="Proteomes" id="UP001190700"/>
    </source>
</evidence>
<dbReference type="Pfam" id="PF14908">
    <property type="entry name" value="HU-CCDC81_euk_1"/>
    <property type="match status" value="1"/>
</dbReference>
<dbReference type="Pfam" id="PF18289">
    <property type="entry name" value="HU-CCDC81_euk_2"/>
    <property type="match status" value="1"/>
</dbReference>
<evidence type="ECO:0000313" key="4">
    <source>
        <dbReference type="EMBL" id="KAK3279501.1"/>
    </source>
</evidence>
<dbReference type="PANTHER" id="PTHR14362:SF2">
    <property type="entry name" value="COILED-COIL DOMAIN-CONTAINING PROTEIN 81"/>
    <property type="match status" value="1"/>
</dbReference>
<feature type="region of interest" description="Disordered" evidence="1">
    <location>
        <begin position="184"/>
        <end position="234"/>
    </location>
</feature>
<dbReference type="EMBL" id="LGRX02004839">
    <property type="protein sequence ID" value="KAK3279501.1"/>
    <property type="molecule type" value="Genomic_DNA"/>
</dbReference>
<evidence type="ECO:0008006" key="6">
    <source>
        <dbReference type="Google" id="ProtNLM"/>
    </source>
</evidence>
<dbReference type="InterPro" id="IPR026295">
    <property type="entry name" value="CCD81"/>
</dbReference>
<organism evidence="4 5">
    <name type="scientific">Cymbomonas tetramitiformis</name>
    <dbReference type="NCBI Taxonomy" id="36881"/>
    <lineage>
        <taxon>Eukaryota</taxon>
        <taxon>Viridiplantae</taxon>
        <taxon>Chlorophyta</taxon>
        <taxon>Pyramimonadophyceae</taxon>
        <taxon>Pyramimonadales</taxon>
        <taxon>Pyramimonadaceae</taxon>
        <taxon>Cymbomonas</taxon>
    </lineage>
</organism>